<dbReference type="EMBL" id="MFIF01000010">
    <property type="protein sequence ID" value="OGF86858.1"/>
    <property type="molecule type" value="Genomic_DNA"/>
</dbReference>
<evidence type="ECO:0000313" key="3">
    <source>
        <dbReference type="EMBL" id="OGF86858.1"/>
    </source>
</evidence>
<feature type="coiled-coil region" evidence="1">
    <location>
        <begin position="3"/>
        <end position="30"/>
    </location>
</feature>
<dbReference type="Proteomes" id="UP000177346">
    <property type="component" value="Unassembled WGS sequence"/>
</dbReference>
<feature type="region of interest" description="Disordered" evidence="2">
    <location>
        <begin position="43"/>
        <end position="64"/>
    </location>
</feature>
<organism evidence="3 4">
    <name type="scientific">Candidatus Giovannonibacteria bacterium RIFCSPLOWO2_01_FULL_46_32</name>
    <dbReference type="NCBI Taxonomy" id="1798353"/>
    <lineage>
        <taxon>Bacteria</taxon>
        <taxon>Candidatus Giovannoniibacteriota</taxon>
    </lineage>
</organism>
<protein>
    <submittedName>
        <fullName evidence="3">Uncharacterized protein</fullName>
    </submittedName>
</protein>
<dbReference type="AlphaFoldDB" id="A0A1F5XG02"/>
<sequence length="129" mass="14597">MPEAGLHEEIKLLEERLEAKKRELAGSGEQKHEKEIFREVIKDAAASKPPAPLPQSQLADDDAKQKAYELQEKEHAEIIDSLVELALTKGLASAIKVAEAMKNPHILDEFHDTLADKYYEKLLESRKIR</sequence>
<keyword evidence="1" id="KW-0175">Coiled coil</keyword>
<proteinExistence type="predicted"/>
<evidence type="ECO:0000313" key="4">
    <source>
        <dbReference type="Proteomes" id="UP000177346"/>
    </source>
</evidence>
<evidence type="ECO:0000256" key="2">
    <source>
        <dbReference type="SAM" id="MobiDB-lite"/>
    </source>
</evidence>
<name>A0A1F5XG02_9BACT</name>
<accession>A0A1F5XG02</accession>
<gene>
    <name evidence="3" type="ORF">A3B19_02195</name>
</gene>
<evidence type="ECO:0000256" key="1">
    <source>
        <dbReference type="SAM" id="Coils"/>
    </source>
</evidence>
<reference evidence="3 4" key="1">
    <citation type="journal article" date="2016" name="Nat. Commun.">
        <title>Thousands of microbial genomes shed light on interconnected biogeochemical processes in an aquifer system.</title>
        <authorList>
            <person name="Anantharaman K."/>
            <person name="Brown C.T."/>
            <person name="Hug L.A."/>
            <person name="Sharon I."/>
            <person name="Castelle C.J."/>
            <person name="Probst A.J."/>
            <person name="Thomas B.C."/>
            <person name="Singh A."/>
            <person name="Wilkins M.J."/>
            <person name="Karaoz U."/>
            <person name="Brodie E.L."/>
            <person name="Williams K.H."/>
            <person name="Hubbard S.S."/>
            <person name="Banfield J.F."/>
        </authorList>
    </citation>
    <scope>NUCLEOTIDE SEQUENCE [LARGE SCALE GENOMIC DNA]</scope>
</reference>
<comment type="caution">
    <text evidence="3">The sequence shown here is derived from an EMBL/GenBank/DDBJ whole genome shotgun (WGS) entry which is preliminary data.</text>
</comment>